<feature type="transmembrane region" description="Helical" evidence="2">
    <location>
        <begin position="36"/>
        <end position="62"/>
    </location>
</feature>
<proteinExistence type="predicted"/>
<evidence type="ECO:0000313" key="3">
    <source>
        <dbReference type="EMBL" id="CAD8688692.1"/>
    </source>
</evidence>
<keyword evidence="2" id="KW-0812">Transmembrane</keyword>
<keyword evidence="2" id="KW-1133">Transmembrane helix</keyword>
<dbReference type="EMBL" id="HBFA01037507">
    <property type="protein sequence ID" value="CAD8688692.1"/>
    <property type="molecule type" value="Transcribed_RNA"/>
</dbReference>
<feature type="compositionally biased region" description="Low complexity" evidence="1">
    <location>
        <begin position="190"/>
        <end position="207"/>
    </location>
</feature>
<reference evidence="3" key="1">
    <citation type="submission" date="2021-01" db="EMBL/GenBank/DDBJ databases">
        <authorList>
            <person name="Corre E."/>
            <person name="Pelletier E."/>
            <person name="Niang G."/>
            <person name="Scheremetjew M."/>
            <person name="Finn R."/>
            <person name="Kale V."/>
            <person name="Holt S."/>
            <person name="Cochrane G."/>
            <person name="Meng A."/>
            <person name="Brown T."/>
            <person name="Cohen L."/>
        </authorList>
    </citation>
    <scope>NUCLEOTIDE SEQUENCE</scope>
    <source>
        <strain evidence="3">CCMP722</strain>
    </source>
</reference>
<feature type="region of interest" description="Disordered" evidence="1">
    <location>
        <begin position="317"/>
        <end position="360"/>
    </location>
</feature>
<sequence length="504" mass="53658">MSTPQMGDAITNSSNPPSDDGGGEIGISSPSSGPEVWVWVVGSMGVGMVFGLVILCVIFVSAKWRTRRRRAKYVMQGLKAEIERAAMEERGEDFQSVDLEGEGIRDRLRNGPTKANFVSFEEVSGMHSEEPKRGKLTLPKSPLLPPNAQSSTLSPPPRRGGGTRSSLRHMYDKRKSKEPGVEAKHQVLQPSNSDSNADPSAAPAHASQESLLPPVQQNEEDSPPDNQDEKTGRPPLEDGGHRNDDNGGSTVALGAQTGPYMGTQPGSFVVPPRPSGPDGVMAVLSERMRVLAQAEEDRDKRLDAELLAAPFTAVVSPPQAQDLKPRVRAEPTIASDRATRNGALPTLSNPPLPASPGTESLIERRGKGALGGLAIPLQNSALTANPPSQREGGGIMRMSPMAKLDGSPVALSESPGVRSQEATGIMRLSPMAQPYGSGEQGSIPSVLSTSAKPSSPSRQTRQLSPSTLGVFQPTPAAQNYSNFEHDLQEHDLVNIEDLESYDES</sequence>
<keyword evidence="2" id="KW-0472">Membrane</keyword>
<name>A0A7S0RXM0_9CHLO</name>
<dbReference type="AlphaFoldDB" id="A0A7S0RXM0"/>
<evidence type="ECO:0000256" key="2">
    <source>
        <dbReference type="SAM" id="Phobius"/>
    </source>
</evidence>
<organism evidence="3">
    <name type="scientific">Pyramimonas obovata</name>
    <dbReference type="NCBI Taxonomy" id="1411642"/>
    <lineage>
        <taxon>Eukaryota</taxon>
        <taxon>Viridiplantae</taxon>
        <taxon>Chlorophyta</taxon>
        <taxon>Pyramimonadophyceae</taxon>
        <taxon>Pyramimonadales</taxon>
        <taxon>Pyramimonadaceae</taxon>
        <taxon>Pyramimonas</taxon>
        <taxon>Pyramimonas incertae sedis</taxon>
    </lineage>
</organism>
<feature type="compositionally biased region" description="Polar residues" evidence="1">
    <location>
        <begin position="1"/>
        <end position="15"/>
    </location>
</feature>
<feature type="compositionally biased region" description="Basic and acidic residues" evidence="1">
    <location>
        <begin position="169"/>
        <end position="185"/>
    </location>
</feature>
<protein>
    <submittedName>
        <fullName evidence="3">Uncharacterized protein</fullName>
    </submittedName>
</protein>
<gene>
    <name evidence="3" type="ORF">POBO1169_LOCUS18753</name>
</gene>
<evidence type="ECO:0000256" key="1">
    <source>
        <dbReference type="SAM" id="MobiDB-lite"/>
    </source>
</evidence>
<feature type="compositionally biased region" description="Basic and acidic residues" evidence="1">
    <location>
        <begin position="227"/>
        <end position="245"/>
    </location>
</feature>
<feature type="compositionally biased region" description="Polar residues" evidence="1">
    <location>
        <begin position="440"/>
        <end position="477"/>
    </location>
</feature>
<feature type="region of interest" description="Disordered" evidence="1">
    <location>
        <begin position="1"/>
        <end position="27"/>
    </location>
</feature>
<feature type="region of interest" description="Disordered" evidence="1">
    <location>
        <begin position="380"/>
        <end position="477"/>
    </location>
</feature>
<accession>A0A7S0RXM0</accession>
<feature type="region of interest" description="Disordered" evidence="1">
    <location>
        <begin position="121"/>
        <end position="274"/>
    </location>
</feature>